<reference evidence="7" key="2">
    <citation type="journal article" date="2024" name="Plant">
        <title>Genomic evolution and insights into agronomic trait innovations of Sesamum species.</title>
        <authorList>
            <person name="Miao H."/>
            <person name="Wang L."/>
            <person name="Qu L."/>
            <person name="Liu H."/>
            <person name="Sun Y."/>
            <person name="Le M."/>
            <person name="Wang Q."/>
            <person name="Wei S."/>
            <person name="Zheng Y."/>
            <person name="Lin W."/>
            <person name="Duan Y."/>
            <person name="Cao H."/>
            <person name="Xiong S."/>
            <person name="Wang X."/>
            <person name="Wei L."/>
            <person name="Li C."/>
            <person name="Ma Q."/>
            <person name="Ju M."/>
            <person name="Zhao R."/>
            <person name="Li G."/>
            <person name="Mu C."/>
            <person name="Tian Q."/>
            <person name="Mei H."/>
            <person name="Zhang T."/>
            <person name="Gao T."/>
            <person name="Zhang H."/>
        </authorList>
    </citation>
    <scope>NUCLEOTIDE SEQUENCE</scope>
    <source>
        <strain evidence="7">KEN8</strain>
    </source>
</reference>
<dbReference type="InterPro" id="IPR006564">
    <property type="entry name" value="Znf_PMZ"/>
</dbReference>
<evidence type="ECO:0000256" key="1">
    <source>
        <dbReference type="ARBA" id="ARBA00022723"/>
    </source>
</evidence>
<name>A0AAW2RS51_9LAMI</name>
<keyword evidence="1" id="KW-0479">Metal-binding</keyword>
<dbReference type="InterPro" id="IPR007527">
    <property type="entry name" value="Znf_SWIM"/>
</dbReference>
<dbReference type="Pfam" id="PF04434">
    <property type="entry name" value="SWIM"/>
    <property type="match status" value="1"/>
</dbReference>
<dbReference type="SMART" id="SM00575">
    <property type="entry name" value="ZnF_PMZ"/>
    <property type="match status" value="1"/>
</dbReference>
<dbReference type="PANTHER" id="PTHR31973:SF195">
    <property type="entry name" value="MUDR FAMILY TRANSPOSASE"/>
    <property type="match status" value="1"/>
</dbReference>
<accession>A0AAW2RS51</accession>
<feature type="region of interest" description="Disordered" evidence="5">
    <location>
        <begin position="936"/>
        <end position="956"/>
    </location>
</feature>
<reference evidence="7" key="1">
    <citation type="submission" date="2020-06" db="EMBL/GenBank/DDBJ databases">
        <authorList>
            <person name="Li T."/>
            <person name="Hu X."/>
            <person name="Zhang T."/>
            <person name="Song X."/>
            <person name="Zhang H."/>
            <person name="Dai N."/>
            <person name="Sheng W."/>
            <person name="Hou X."/>
            <person name="Wei L."/>
        </authorList>
    </citation>
    <scope>NUCLEOTIDE SEQUENCE</scope>
    <source>
        <strain evidence="7">KEN8</strain>
        <tissue evidence="7">Leaf</tissue>
    </source>
</reference>
<evidence type="ECO:0000256" key="3">
    <source>
        <dbReference type="ARBA" id="ARBA00022833"/>
    </source>
</evidence>
<evidence type="ECO:0000259" key="6">
    <source>
        <dbReference type="PROSITE" id="PS50966"/>
    </source>
</evidence>
<protein>
    <recommendedName>
        <fullName evidence="6">SWIM-type domain-containing protein</fullName>
    </recommendedName>
</protein>
<proteinExistence type="predicted"/>
<sequence>MSNSSSSSSSRIDIIIYYGGRISHDTWSVSYDRLPAAMMRISRSTTYSQFLTRLYQKTHVDSNEYLLKVFAKHSCLYMGRIKETLIQIEGDDNLSEFLDPEVGYPIMEVYVEKEQITHEVNPQTMSQQWGQYMSLLATRGLPSSNHHAVAGASTSRHVFSSEDNIHREEYIPNVVSVTQGLENIGIHNSGATLSHGIQETCGEGQRNVNFSSHLEPEIDHEEAANDPQADSFANFEDHDSEPDEVEFPIPPVNPEDDVNINVIVETLATTTEGMSSGHEASHAAPMPPAQNDQALYRSIPFFTQTLPEVPADSIDVPKLKYAKFYDSRKGKLDIGMVFKNKDHLMCAVKDYSIRHAMREYVVLESSRSVWKVICKHSTPDMWCRWVLRGIKKAKIGRWVITKYGGDHTCHMNDMSLGHCNLDRSFVASLLLRHVKCDPTYRIKNVIQTVKDELGFDIPYQKAWYSLRMAREIIYGTWESSVRMLPKYMGALQKWNKETIVEWEHKTFQPSSGAYVIKYVFWAFKPCIEGFQFCRRVITVDEIHLYTKYKHKMLIAATLDGNQQVLPLAFAIVDEGSTLSWKWFLQMLSKHIIRGASGMCLISDLHPDLITAVADIPDFLPPHGVHRYCLRHLCSNINNSYNNAQLKDLCWRAGSEYQIRKFNRTMDEIRNTKIEAYVYLDQIEKEKWTASYDGGWRRGIMTTNMFECINGVLKGARRLPVTAIVELTFDRSVYYFQERRAKCSTMLNNNQLWTDYAYKLFKCWSAKSEKHVVTRFNQFEQSASVITKRYHGQGSKTHFVKIATRECSCGKWSQIGIPCSHAQKVCVVHGLNVASMVKQCYDLRLYRMTYSKSFQALMPEEYWDTPEFELVHNTTLRVTTCPGRQLGEEGVGPPHPRATAVAQRNEGNRRCPSMEGDVIAHRIWAIASPSLLGDRCRADGDGGKGRRVGEGETYEVG</sequence>
<dbReference type="AlphaFoldDB" id="A0AAW2RS51"/>
<organism evidence="7">
    <name type="scientific">Sesamum calycinum</name>
    <dbReference type="NCBI Taxonomy" id="2727403"/>
    <lineage>
        <taxon>Eukaryota</taxon>
        <taxon>Viridiplantae</taxon>
        <taxon>Streptophyta</taxon>
        <taxon>Embryophyta</taxon>
        <taxon>Tracheophyta</taxon>
        <taxon>Spermatophyta</taxon>
        <taxon>Magnoliopsida</taxon>
        <taxon>eudicotyledons</taxon>
        <taxon>Gunneridae</taxon>
        <taxon>Pentapetalae</taxon>
        <taxon>asterids</taxon>
        <taxon>lamiids</taxon>
        <taxon>Lamiales</taxon>
        <taxon>Pedaliaceae</taxon>
        <taxon>Sesamum</taxon>
    </lineage>
</organism>
<dbReference type="PANTHER" id="PTHR31973">
    <property type="entry name" value="POLYPROTEIN, PUTATIVE-RELATED"/>
    <property type="match status" value="1"/>
</dbReference>
<feature type="domain" description="SWIM-type" evidence="6">
    <location>
        <begin position="797"/>
        <end position="829"/>
    </location>
</feature>
<keyword evidence="2 4" id="KW-0863">Zinc-finger</keyword>
<dbReference type="GO" id="GO:0008270">
    <property type="term" value="F:zinc ion binding"/>
    <property type="evidence" value="ECO:0007669"/>
    <property type="project" value="UniProtKB-KW"/>
</dbReference>
<evidence type="ECO:0000256" key="5">
    <source>
        <dbReference type="SAM" id="MobiDB-lite"/>
    </source>
</evidence>
<keyword evidence="3" id="KW-0862">Zinc</keyword>
<comment type="caution">
    <text evidence="7">The sequence shown here is derived from an EMBL/GenBank/DDBJ whole genome shotgun (WGS) entry which is preliminary data.</text>
</comment>
<dbReference type="Pfam" id="PF10551">
    <property type="entry name" value="MULE"/>
    <property type="match status" value="1"/>
</dbReference>
<dbReference type="InterPro" id="IPR018289">
    <property type="entry name" value="MULE_transposase_dom"/>
</dbReference>
<dbReference type="PROSITE" id="PS50966">
    <property type="entry name" value="ZF_SWIM"/>
    <property type="match status" value="1"/>
</dbReference>
<evidence type="ECO:0000313" key="7">
    <source>
        <dbReference type="EMBL" id="KAL0382949.1"/>
    </source>
</evidence>
<feature type="region of interest" description="Disordered" evidence="5">
    <location>
        <begin position="218"/>
        <end position="254"/>
    </location>
</feature>
<evidence type="ECO:0000256" key="4">
    <source>
        <dbReference type="PROSITE-ProRule" id="PRU00325"/>
    </source>
</evidence>
<evidence type="ECO:0000256" key="2">
    <source>
        <dbReference type="ARBA" id="ARBA00022771"/>
    </source>
</evidence>
<gene>
    <name evidence="7" type="ORF">Scaly_0582200</name>
</gene>
<dbReference type="EMBL" id="JACGWM010000003">
    <property type="protein sequence ID" value="KAL0382949.1"/>
    <property type="molecule type" value="Genomic_DNA"/>
</dbReference>
<feature type="compositionally biased region" description="Basic and acidic residues" evidence="5">
    <location>
        <begin position="936"/>
        <end position="949"/>
    </location>
</feature>